<name>A0A9D1DD73_9FIRM</name>
<keyword evidence="1" id="KW-0813">Transport</keyword>
<dbReference type="EMBL" id="DVGZ01000015">
    <property type="protein sequence ID" value="HIR46321.1"/>
    <property type="molecule type" value="Genomic_DNA"/>
</dbReference>
<dbReference type="InterPro" id="IPR050721">
    <property type="entry name" value="Trk_Ktr_HKT_K-transport"/>
</dbReference>
<reference evidence="4" key="2">
    <citation type="journal article" date="2021" name="PeerJ">
        <title>Extensive microbial diversity within the chicken gut microbiome revealed by metagenomics and culture.</title>
        <authorList>
            <person name="Gilroy R."/>
            <person name="Ravi A."/>
            <person name="Getino M."/>
            <person name="Pursley I."/>
            <person name="Horton D.L."/>
            <person name="Alikhan N.F."/>
            <person name="Baker D."/>
            <person name="Gharbi K."/>
            <person name="Hall N."/>
            <person name="Watson M."/>
            <person name="Adriaenssens E.M."/>
            <person name="Foster-Nyarko E."/>
            <person name="Jarju S."/>
            <person name="Secka A."/>
            <person name="Antonio M."/>
            <person name="Oren A."/>
            <person name="Chaudhuri R.R."/>
            <person name="La Ragione R."/>
            <person name="Hildebrand F."/>
            <person name="Pallen M.J."/>
        </authorList>
    </citation>
    <scope>NUCLEOTIDE SEQUENCE</scope>
    <source>
        <strain evidence="4">ChiSxjej1B13-7958</strain>
    </source>
</reference>
<dbReference type="Pfam" id="PF02254">
    <property type="entry name" value="TrkA_N"/>
    <property type="match status" value="1"/>
</dbReference>
<protein>
    <submittedName>
        <fullName evidence="4">TrkA family potassium uptake protein</fullName>
    </submittedName>
</protein>
<evidence type="ECO:0000256" key="2">
    <source>
        <dbReference type="ARBA" id="ARBA00022958"/>
    </source>
</evidence>
<dbReference type="SUPFAM" id="SSF51735">
    <property type="entry name" value="NAD(P)-binding Rossmann-fold domains"/>
    <property type="match status" value="1"/>
</dbReference>
<reference evidence="4" key="1">
    <citation type="submission" date="2020-10" db="EMBL/GenBank/DDBJ databases">
        <authorList>
            <person name="Gilroy R."/>
        </authorList>
    </citation>
    <scope>NUCLEOTIDE SEQUENCE</scope>
    <source>
        <strain evidence="4">ChiSxjej1B13-7958</strain>
    </source>
</reference>
<dbReference type="Gene3D" id="3.40.50.720">
    <property type="entry name" value="NAD(P)-binding Rossmann-like Domain"/>
    <property type="match status" value="1"/>
</dbReference>
<dbReference type="PANTHER" id="PTHR43833">
    <property type="entry name" value="POTASSIUM CHANNEL PROTEIN 2-RELATED-RELATED"/>
    <property type="match status" value="1"/>
</dbReference>
<proteinExistence type="predicted"/>
<dbReference type="InterPro" id="IPR003148">
    <property type="entry name" value="RCK_N"/>
</dbReference>
<dbReference type="PROSITE" id="PS51201">
    <property type="entry name" value="RCK_N"/>
    <property type="match status" value="1"/>
</dbReference>
<evidence type="ECO:0000259" key="3">
    <source>
        <dbReference type="PROSITE" id="PS51201"/>
    </source>
</evidence>
<comment type="caution">
    <text evidence="4">The sequence shown here is derived from an EMBL/GenBank/DDBJ whole genome shotgun (WGS) entry which is preliminary data.</text>
</comment>
<keyword evidence="1" id="KW-0633">Potassium transport</keyword>
<dbReference type="AlphaFoldDB" id="A0A9D1DD73"/>
<gene>
    <name evidence="4" type="ORF">IAB89_01490</name>
</gene>
<dbReference type="PRINTS" id="PR00335">
    <property type="entry name" value="KUPTAKETRKA"/>
</dbReference>
<dbReference type="GO" id="GO:0015079">
    <property type="term" value="F:potassium ion transmembrane transporter activity"/>
    <property type="evidence" value="ECO:0007669"/>
    <property type="project" value="InterPro"/>
</dbReference>
<keyword evidence="1" id="KW-0406">Ion transport</keyword>
<feature type="domain" description="RCK N-terminal" evidence="3">
    <location>
        <begin position="1"/>
        <end position="120"/>
    </location>
</feature>
<dbReference type="InterPro" id="IPR006036">
    <property type="entry name" value="K_uptake_TrkA"/>
</dbReference>
<dbReference type="Proteomes" id="UP000824242">
    <property type="component" value="Unassembled WGS sequence"/>
</dbReference>
<organism evidence="4 5">
    <name type="scientific">Candidatus Caccousia avicola</name>
    <dbReference type="NCBI Taxonomy" id="2840721"/>
    <lineage>
        <taxon>Bacteria</taxon>
        <taxon>Bacillati</taxon>
        <taxon>Bacillota</taxon>
        <taxon>Clostridia</taxon>
        <taxon>Eubacteriales</taxon>
        <taxon>Oscillospiraceae</taxon>
        <taxon>Oscillospiraceae incertae sedis</taxon>
        <taxon>Candidatus Caccousia</taxon>
    </lineage>
</organism>
<dbReference type="GO" id="GO:0005886">
    <property type="term" value="C:plasma membrane"/>
    <property type="evidence" value="ECO:0007669"/>
    <property type="project" value="InterPro"/>
</dbReference>
<evidence type="ECO:0000313" key="5">
    <source>
        <dbReference type="Proteomes" id="UP000824242"/>
    </source>
</evidence>
<dbReference type="InterPro" id="IPR036291">
    <property type="entry name" value="NAD(P)-bd_dom_sf"/>
</dbReference>
<accession>A0A9D1DD73</accession>
<evidence type="ECO:0000313" key="4">
    <source>
        <dbReference type="EMBL" id="HIR46321.1"/>
    </source>
</evidence>
<keyword evidence="2" id="KW-0630">Potassium</keyword>
<sequence length="206" mass="23100">MNVLVIGSGRLGRYLADMLDREGHDVAIIDENADNFRQLDKDFSGITVEGVPMDMEALKEAGIESCDAVAAATPDDNLNITVSQISREFFGVKNVVARISDPAREQVFKKLGLKSICHTKWAGEAMFNALVRPWDDRHLTIETATMGFRSYLVEKRDWNCTVDEIPQKPGEVPFAIIHRDGSTEFCYHHLALLTEGDKVIFSRIED</sequence>
<evidence type="ECO:0000256" key="1">
    <source>
        <dbReference type="ARBA" id="ARBA00022538"/>
    </source>
</evidence>